<feature type="non-terminal residue" evidence="2">
    <location>
        <position position="63"/>
    </location>
</feature>
<dbReference type="Proteomes" id="UP000789901">
    <property type="component" value="Unassembled WGS sequence"/>
</dbReference>
<evidence type="ECO:0000313" key="3">
    <source>
        <dbReference type="Proteomes" id="UP000789901"/>
    </source>
</evidence>
<sequence>TFHPKEADPRGKKEDDTHDIETCPQRIIRPDNKAFSGPPSFFTLENSDIPSITSQSIFKRDFE</sequence>
<feature type="compositionally biased region" description="Basic and acidic residues" evidence="1">
    <location>
        <begin position="1"/>
        <end position="21"/>
    </location>
</feature>
<name>A0ABN7XE90_GIGMA</name>
<accession>A0ABN7XE90</accession>
<feature type="non-terminal residue" evidence="2">
    <location>
        <position position="1"/>
    </location>
</feature>
<feature type="region of interest" description="Disordered" evidence="1">
    <location>
        <begin position="1"/>
        <end position="22"/>
    </location>
</feature>
<proteinExistence type="predicted"/>
<comment type="caution">
    <text evidence="2">The sequence shown here is derived from an EMBL/GenBank/DDBJ whole genome shotgun (WGS) entry which is preliminary data.</text>
</comment>
<evidence type="ECO:0000313" key="2">
    <source>
        <dbReference type="EMBL" id="CAG8852280.1"/>
    </source>
</evidence>
<organism evidence="2 3">
    <name type="scientific">Gigaspora margarita</name>
    <dbReference type="NCBI Taxonomy" id="4874"/>
    <lineage>
        <taxon>Eukaryota</taxon>
        <taxon>Fungi</taxon>
        <taxon>Fungi incertae sedis</taxon>
        <taxon>Mucoromycota</taxon>
        <taxon>Glomeromycotina</taxon>
        <taxon>Glomeromycetes</taxon>
        <taxon>Diversisporales</taxon>
        <taxon>Gigasporaceae</taxon>
        <taxon>Gigaspora</taxon>
    </lineage>
</organism>
<reference evidence="2 3" key="1">
    <citation type="submission" date="2021-06" db="EMBL/GenBank/DDBJ databases">
        <authorList>
            <person name="Kallberg Y."/>
            <person name="Tangrot J."/>
            <person name="Rosling A."/>
        </authorList>
    </citation>
    <scope>NUCLEOTIDE SEQUENCE [LARGE SCALE GENOMIC DNA]</scope>
    <source>
        <strain evidence="2 3">120-4 pot B 10/14</strain>
    </source>
</reference>
<dbReference type="EMBL" id="CAJVQB010110767">
    <property type="protein sequence ID" value="CAG8852280.1"/>
    <property type="molecule type" value="Genomic_DNA"/>
</dbReference>
<gene>
    <name evidence="2" type="ORF">GMARGA_LOCUS41150</name>
</gene>
<evidence type="ECO:0000256" key="1">
    <source>
        <dbReference type="SAM" id="MobiDB-lite"/>
    </source>
</evidence>
<protein>
    <submittedName>
        <fullName evidence="2">44543_t:CDS:1</fullName>
    </submittedName>
</protein>
<keyword evidence="3" id="KW-1185">Reference proteome</keyword>